<evidence type="ECO:0000256" key="1">
    <source>
        <dbReference type="SAM" id="SignalP"/>
    </source>
</evidence>
<keyword evidence="3" id="KW-1185">Reference proteome</keyword>
<protein>
    <submittedName>
        <fullName evidence="2">Serine protease</fullName>
    </submittedName>
</protein>
<dbReference type="InterPro" id="IPR009030">
    <property type="entry name" value="Growth_fac_rcpt_cys_sf"/>
</dbReference>
<evidence type="ECO:0000313" key="2">
    <source>
        <dbReference type="EMBL" id="EAS02613.2"/>
    </source>
</evidence>
<dbReference type="Gene3D" id="2.10.220.10">
    <property type="entry name" value="Hormone Receptor, Insulin-like Growth Factor Receptor 1, Chain A, domain 2"/>
    <property type="match status" value="1"/>
</dbReference>
<keyword evidence="2" id="KW-0378">Hydrolase</keyword>
<dbReference type="InterPro" id="IPR006212">
    <property type="entry name" value="Furin_repeat"/>
</dbReference>
<gene>
    <name evidence="2" type="ORF">TTHERM_00578570</name>
</gene>
<dbReference type="RefSeq" id="XP_001022858.2">
    <property type="nucleotide sequence ID" value="XM_001022858.2"/>
</dbReference>
<dbReference type="GO" id="GO:0008233">
    <property type="term" value="F:peptidase activity"/>
    <property type="evidence" value="ECO:0007669"/>
    <property type="project" value="UniProtKB-KW"/>
</dbReference>
<feature type="chain" id="PRO_5003712788" evidence="1">
    <location>
        <begin position="20"/>
        <end position="245"/>
    </location>
</feature>
<dbReference type="GO" id="GO:0006508">
    <property type="term" value="P:proteolysis"/>
    <property type="evidence" value="ECO:0007669"/>
    <property type="project" value="UniProtKB-KW"/>
</dbReference>
<keyword evidence="1" id="KW-0732">Signal</keyword>
<proteinExistence type="predicted"/>
<dbReference type="CDD" id="cd00064">
    <property type="entry name" value="FU"/>
    <property type="match status" value="1"/>
</dbReference>
<dbReference type="SUPFAM" id="SSF57184">
    <property type="entry name" value="Growth factor receptor domain"/>
    <property type="match status" value="1"/>
</dbReference>
<organism evidence="2 3">
    <name type="scientific">Tetrahymena thermophila (strain SB210)</name>
    <dbReference type="NCBI Taxonomy" id="312017"/>
    <lineage>
        <taxon>Eukaryota</taxon>
        <taxon>Sar</taxon>
        <taxon>Alveolata</taxon>
        <taxon>Ciliophora</taxon>
        <taxon>Intramacronucleata</taxon>
        <taxon>Oligohymenophorea</taxon>
        <taxon>Hymenostomatida</taxon>
        <taxon>Tetrahymenina</taxon>
        <taxon>Tetrahymenidae</taxon>
        <taxon>Tetrahymena</taxon>
    </lineage>
</organism>
<sequence>MNIFKFILNLFIFTSLILGQQKSLNNQQCDQSCSSCSQDQISECLSCKANYFYLNEQYQCLNKCPQGTYLDSNLNQCLQCASQFCSLCSSTQCLQCSDGYSLDPNNSQNCISKCGQEGQIQDEQGQCGYSCKQSQIYNIEYSSFSCQKKILCPQTQVTPQAQIQNSIASYLIDSTMTTLTLIDIQGNVVLYSYPFLQVEKQYTLNITTYEVFPIFFTKLKNHLLKKQVELKKSYFFYNEILLLNI</sequence>
<dbReference type="GeneID" id="7838920"/>
<accession>I7MLK8</accession>
<dbReference type="AlphaFoldDB" id="I7MLK8"/>
<evidence type="ECO:0000313" key="3">
    <source>
        <dbReference type="Proteomes" id="UP000009168"/>
    </source>
</evidence>
<dbReference type="InParanoid" id="I7MLK8"/>
<dbReference type="SMART" id="SM00261">
    <property type="entry name" value="FU"/>
    <property type="match status" value="2"/>
</dbReference>
<feature type="signal peptide" evidence="1">
    <location>
        <begin position="1"/>
        <end position="19"/>
    </location>
</feature>
<dbReference type="eggNOG" id="KOG3525">
    <property type="taxonomic scope" value="Eukaryota"/>
</dbReference>
<dbReference type="EMBL" id="GG662527">
    <property type="protein sequence ID" value="EAS02613.2"/>
    <property type="molecule type" value="Genomic_DNA"/>
</dbReference>
<dbReference type="KEGG" id="tet:TTHERM_00578570"/>
<dbReference type="Proteomes" id="UP000009168">
    <property type="component" value="Unassembled WGS sequence"/>
</dbReference>
<reference evidence="3" key="1">
    <citation type="journal article" date="2006" name="PLoS Biol.">
        <title>Macronuclear genome sequence of the ciliate Tetrahymena thermophila, a model eukaryote.</title>
        <authorList>
            <person name="Eisen J.A."/>
            <person name="Coyne R.S."/>
            <person name="Wu M."/>
            <person name="Wu D."/>
            <person name="Thiagarajan M."/>
            <person name="Wortman J.R."/>
            <person name="Badger J.H."/>
            <person name="Ren Q."/>
            <person name="Amedeo P."/>
            <person name="Jones K.M."/>
            <person name="Tallon L.J."/>
            <person name="Delcher A.L."/>
            <person name="Salzberg S.L."/>
            <person name="Silva J.C."/>
            <person name="Haas B.J."/>
            <person name="Majoros W.H."/>
            <person name="Farzad M."/>
            <person name="Carlton J.M."/>
            <person name="Smith R.K. Jr."/>
            <person name="Garg J."/>
            <person name="Pearlman R.E."/>
            <person name="Karrer K.M."/>
            <person name="Sun L."/>
            <person name="Manning G."/>
            <person name="Elde N.C."/>
            <person name="Turkewitz A.P."/>
            <person name="Asai D.J."/>
            <person name="Wilkes D.E."/>
            <person name="Wang Y."/>
            <person name="Cai H."/>
            <person name="Collins K."/>
            <person name="Stewart B.A."/>
            <person name="Lee S.R."/>
            <person name="Wilamowska K."/>
            <person name="Weinberg Z."/>
            <person name="Ruzzo W.L."/>
            <person name="Wloga D."/>
            <person name="Gaertig J."/>
            <person name="Frankel J."/>
            <person name="Tsao C.-C."/>
            <person name="Gorovsky M.A."/>
            <person name="Keeling P.J."/>
            <person name="Waller R.F."/>
            <person name="Patron N.J."/>
            <person name="Cherry J.M."/>
            <person name="Stover N.A."/>
            <person name="Krieger C.J."/>
            <person name="del Toro C."/>
            <person name="Ryder H.F."/>
            <person name="Williamson S.C."/>
            <person name="Barbeau R.A."/>
            <person name="Hamilton E.P."/>
            <person name="Orias E."/>
        </authorList>
    </citation>
    <scope>NUCLEOTIDE SEQUENCE [LARGE SCALE GENOMIC DNA]</scope>
    <source>
        <strain evidence="3">SB210</strain>
    </source>
</reference>
<name>I7MLK8_TETTS</name>
<keyword evidence="2" id="KW-0645">Protease</keyword>